<dbReference type="WBParaSite" id="PSU_v2.g16618.t1">
    <property type="protein sequence ID" value="PSU_v2.g16618.t1"/>
    <property type="gene ID" value="PSU_v2.g16618"/>
</dbReference>
<reference evidence="3" key="1">
    <citation type="submission" date="2022-11" db="UniProtKB">
        <authorList>
            <consortium name="WormBaseParasite"/>
        </authorList>
    </citation>
    <scope>IDENTIFICATION</scope>
</reference>
<dbReference type="Proteomes" id="UP000887577">
    <property type="component" value="Unplaced"/>
</dbReference>
<keyword evidence="1" id="KW-0175">Coiled coil</keyword>
<evidence type="ECO:0000256" key="1">
    <source>
        <dbReference type="SAM" id="Coils"/>
    </source>
</evidence>
<evidence type="ECO:0000313" key="3">
    <source>
        <dbReference type="WBParaSite" id="PSU_v2.g16618.t1"/>
    </source>
</evidence>
<keyword evidence="2" id="KW-1185">Reference proteome</keyword>
<organism evidence="2 3">
    <name type="scientific">Panagrolaimus superbus</name>
    <dbReference type="NCBI Taxonomy" id="310955"/>
    <lineage>
        <taxon>Eukaryota</taxon>
        <taxon>Metazoa</taxon>
        <taxon>Ecdysozoa</taxon>
        <taxon>Nematoda</taxon>
        <taxon>Chromadorea</taxon>
        <taxon>Rhabditida</taxon>
        <taxon>Tylenchina</taxon>
        <taxon>Panagrolaimomorpha</taxon>
        <taxon>Panagrolaimoidea</taxon>
        <taxon>Panagrolaimidae</taxon>
        <taxon>Panagrolaimus</taxon>
    </lineage>
</organism>
<accession>A0A914Y8V2</accession>
<proteinExistence type="predicted"/>
<sequence>MVKIVFTNRYHPYHIIVKNSAQNIVEIINNPAENHEIINPGENRENVNREIVNPGENHEIVNPGENRENVNRENVNPGENMAEVLPDTPPPVLSQQQLVPDEGENELHEELEMVKKQLMEQQIELVELQMQQQPQQKLIQNLEQEILMAQHENNNLREQLFNQPQPLIQENMEFLDLDIPVDKELFPDNQMPLLMESLFNDTLSSNLKVPCGGTFI</sequence>
<protein>
    <submittedName>
        <fullName evidence="3">Uncharacterized protein</fullName>
    </submittedName>
</protein>
<name>A0A914Y8V2_9BILA</name>
<evidence type="ECO:0000313" key="2">
    <source>
        <dbReference type="Proteomes" id="UP000887577"/>
    </source>
</evidence>
<feature type="coiled-coil region" evidence="1">
    <location>
        <begin position="104"/>
        <end position="159"/>
    </location>
</feature>
<dbReference type="AlphaFoldDB" id="A0A914Y8V2"/>